<evidence type="ECO:0008006" key="4">
    <source>
        <dbReference type="Google" id="ProtNLM"/>
    </source>
</evidence>
<dbReference type="InterPro" id="IPR032675">
    <property type="entry name" value="LRR_dom_sf"/>
</dbReference>
<gene>
    <name evidence="2" type="ORF">M422DRAFT_47079</name>
</gene>
<feature type="region of interest" description="Disordered" evidence="1">
    <location>
        <begin position="1"/>
        <end position="30"/>
    </location>
</feature>
<dbReference type="AlphaFoldDB" id="A0A0C9VE27"/>
<feature type="region of interest" description="Disordered" evidence="1">
    <location>
        <begin position="255"/>
        <end position="289"/>
    </location>
</feature>
<feature type="compositionally biased region" description="Basic and acidic residues" evidence="1">
    <location>
        <begin position="56"/>
        <end position="66"/>
    </location>
</feature>
<sequence>MQPAEGGPPIDIDVRPQPRPATPESPPVFSFSPMSYAYGGSSYDTDVTSIGGSWDPKGKGVDRSNVVDDDDDDEFRPSTDKGKGRAVDIPHTLSHQPSFEFDFELDGQSTSHIPLPLFAFGSRDDPAMELYAGPSSRNGHVAGISDPDSQFVLPHPISEPPSVPSTRPPSALDYHDCNSASPSEASHDASRPARPPLHQRSFSSLSMRSIRSSSSKSLASIKSSLTPSKIKGKVKAISAPTAKKLKGGISRILSRKGSSLSGSSAAEEDVVTSNPNLPAEENRRTSMAHSTISDITVTPWTLEKDKDKDAKSSSIVPIDEGIESAPMHTISTIKQRSKSDPAVLSTISKELEIQHHTSLEAPAPVSLSPTPRLINNYFNGALPHEVQLSILKALIEIHEEELIRAENEPDFLINGRTWSVRNAGYMRWVGRMKGLRELVKLSRVSKAWSTLCLDGQLWSRLDIPSSPTPSRIPPSALLKIATTAGAFVRTLDLRGWPHLDPPTLRVITKHLSSDSNSNTSPTSSASSRSHSFSSSSSHSESIIPTPYPRQTNLTQITLRSCTSVTSTSLHYLLQRSPKLRKLDLRALNAVTNPTCRIIAQYCASELEELDLGMCRKVDAGGVREIFERDGGSKLKVLRLAGLKGVNEEFMRVLGRDVPNLEVLDLSGVEDLTDDAVEAFTEWDDTWDAPTQPLSTREKIELTARQMGYDPTTHDGPFYKRITSLRHVNLSDCVLLTDLACTSLAYCVPRLEYLELAGIGSGLGESGLVRLLGTTGRIRGVDLEDAVEVGDEVLGVLTPTRETARNNNNNEPQPGDALERLTLSHASHISNASLLSLIRACQNLTTLEADNTRISASTIKEFIRLSRERRIRNACVVAVDCRSVTEGVVKDVFKEGGVRGRMGFRGWEAGLVSASGGEFVDGREDLGEVDECDERRVVLKSFWSWQNVDVLKGLREKKRRVLGGRRNTDPGVVSGIFSWDNSGRNNNNNNNGEGGSGGSRRWLSQWRGGAGGGIGTPGSFMPRPQALGEDEEDRSCVVM</sequence>
<dbReference type="HOGENOM" id="CLU_008641_0_0_1"/>
<dbReference type="OrthoDB" id="550575at2759"/>
<dbReference type="SMART" id="SM00367">
    <property type="entry name" value="LRR_CC"/>
    <property type="match status" value="6"/>
</dbReference>
<dbReference type="GO" id="GO:0031146">
    <property type="term" value="P:SCF-dependent proteasomal ubiquitin-dependent protein catabolic process"/>
    <property type="evidence" value="ECO:0007669"/>
    <property type="project" value="TreeGrafter"/>
</dbReference>
<dbReference type="PANTHER" id="PTHR13318">
    <property type="entry name" value="PARTNER OF PAIRED, ISOFORM B-RELATED"/>
    <property type="match status" value="1"/>
</dbReference>
<organism evidence="2 3">
    <name type="scientific">Sphaerobolus stellatus (strain SS14)</name>
    <dbReference type="NCBI Taxonomy" id="990650"/>
    <lineage>
        <taxon>Eukaryota</taxon>
        <taxon>Fungi</taxon>
        <taxon>Dikarya</taxon>
        <taxon>Basidiomycota</taxon>
        <taxon>Agaricomycotina</taxon>
        <taxon>Agaricomycetes</taxon>
        <taxon>Phallomycetidae</taxon>
        <taxon>Geastrales</taxon>
        <taxon>Sphaerobolaceae</taxon>
        <taxon>Sphaerobolus</taxon>
    </lineage>
</organism>
<feature type="compositionally biased region" description="Pro residues" evidence="1">
    <location>
        <begin position="157"/>
        <end position="167"/>
    </location>
</feature>
<dbReference type="EMBL" id="KN837113">
    <property type="protein sequence ID" value="KIJ45299.1"/>
    <property type="molecule type" value="Genomic_DNA"/>
</dbReference>
<evidence type="ECO:0000256" key="1">
    <source>
        <dbReference type="SAM" id="MobiDB-lite"/>
    </source>
</evidence>
<dbReference type="Proteomes" id="UP000054279">
    <property type="component" value="Unassembled WGS sequence"/>
</dbReference>
<feature type="compositionally biased region" description="Low complexity" evidence="1">
    <location>
        <begin position="980"/>
        <end position="990"/>
    </location>
</feature>
<feature type="compositionally biased region" description="Basic and acidic residues" evidence="1">
    <location>
        <begin position="75"/>
        <end position="88"/>
    </location>
</feature>
<protein>
    <recommendedName>
        <fullName evidence="4">F-box domain-containing protein</fullName>
    </recommendedName>
</protein>
<feature type="compositionally biased region" description="Low complexity" evidence="1">
    <location>
        <begin position="513"/>
        <end position="541"/>
    </location>
</feature>
<dbReference type="InterPro" id="IPR006553">
    <property type="entry name" value="Leu-rich_rpt_Cys-con_subtyp"/>
</dbReference>
<feature type="region of interest" description="Disordered" evidence="1">
    <location>
        <begin position="977"/>
        <end position="1038"/>
    </location>
</feature>
<name>A0A0C9VE27_SPHS4</name>
<proteinExistence type="predicted"/>
<reference evidence="2 3" key="1">
    <citation type="submission" date="2014-06" db="EMBL/GenBank/DDBJ databases">
        <title>Evolutionary Origins and Diversification of the Mycorrhizal Mutualists.</title>
        <authorList>
            <consortium name="DOE Joint Genome Institute"/>
            <consortium name="Mycorrhizal Genomics Consortium"/>
            <person name="Kohler A."/>
            <person name="Kuo A."/>
            <person name="Nagy L.G."/>
            <person name="Floudas D."/>
            <person name="Copeland A."/>
            <person name="Barry K.W."/>
            <person name="Cichocki N."/>
            <person name="Veneault-Fourrey C."/>
            <person name="LaButti K."/>
            <person name="Lindquist E.A."/>
            <person name="Lipzen A."/>
            <person name="Lundell T."/>
            <person name="Morin E."/>
            <person name="Murat C."/>
            <person name="Riley R."/>
            <person name="Ohm R."/>
            <person name="Sun H."/>
            <person name="Tunlid A."/>
            <person name="Henrissat B."/>
            <person name="Grigoriev I.V."/>
            <person name="Hibbett D.S."/>
            <person name="Martin F."/>
        </authorList>
    </citation>
    <scope>NUCLEOTIDE SEQUENCE [LARGE SCALE GENOMIC DNA]</scope>
    <source>
        <strain evidence="2 3">SS14</strain>
    </source>
</reference>
<dbReference type="Gene3D" id="3.80.10.10">
    <property type="entry name" value="Ribonuclease Inhibitor"/>
    <property type="match status" value="3"/>
</dbReference>
<evidence type="ECO:0000313" key="2">
    <source>
        <dbReference type="EMBL" id="KIJ45299.1"/>
    </source>
</evidence>
<feature type="region of interest" description="Disordered" evidence="1">
    <location>
        <begin position="47"/>
        <end position="91"/>
    </location>
</feature>
<feature type="compositionally biased region" description="Low complexity" evidence="1">
    <location>
        <begin position="255"/>
        <end position="264"/>
    </location>
</feature>
<evidence type="ECO:0000313" key="3">
    <source>
        <dbReference type="Proteomes" id="UP000054279"/>
    </source>
</evidence>
<feature type="region of interest" description="Disordered" evidence="1">
    <location>
        <begin position="129"/>
        <end position="209"/>
    </location>
</feature>
<dbReference type="GO" id="GO:0019005">
    <property type="term" value="C:SCF ubiquitin ligase complex"/>
    <property type="evidence" value="ECO:0007669"/>
    <property type="project" value="TreeGrafter"/>
</dbReference>
<dbReference type="SUPFAM" id="SSF52047">
    <property type="entry name" value="RNI-like"/>
    <property type="match status" value="1"/>
</dbReference>
<feature type="compositionally biased region" description="Pro residues" evidence="1">
    <location>
        <begin position="17"/>
        <end position="26"/>
    </location>
</feature>
<feature type="region of interest" description="Disordered" evidence="1">
    <location>
        <begin position="510"/>
        <end position="547"/>
    </location>
</feature>
<accession>A0A0C9VE27</accession>
<keyword evidence="3" id="KW-1185">Reference proteome</keyword>